<proteinExistence type="predicted"/>
<dbReference type="Proteomes" id="UP000182719">
    <property type="component" value="Unassembled WGS sequence"/>
</dbReference>
<evidence type="ECO:0000256" key="1">
    <source>
        <dbReference type="SAM" id="MobiDB-lite"/>
    </source>
</evidence>
<reference evidence="3" key="1">
    <citation type="submission" date="2016-10" db="EMBL/GenBank/DDBJ databases">
        <authorList>
            <person name="Varghese N."/>
            <person name="Submissions S."/>
        </authorList>
    </citation>
    <scope>NUCLEOTIDE SEQUENCE [LARGE SCALE GENOMIC DNA]</scope>
    <source>
        <strain evidence="3">DSM 17044</strain>
    </source>
</reference>
<protein>
    <submittedName>
        <fullName evidence="2">Uncharacterized protein</fullName>
    </submittedName>
</protein>
<evidence type="ECO:0000313" key="2">
    <source>
        <dbReference type="EMBL" id="SEK95892.1"/>
    </source>
</evidence>
<evidence type="ECO:0000313" key="3">
    <source>
        <dbReference type="Proteomes" id="UP000182719"/>
    </source>
</evidence>
<dbReference type="EMBL" id="FOAP01000003">
    <property type="protein sequence ID" value="SEK95892.1"/>
    <property type="molecule type" value="Genomic_DNA"/>
</dbReference>
<organism evidence="2 3">
    <name type="scientific">Stigmatella aurantiaca</name>
    <dbReference type="NCBI Taxonomy" id="41"/>
    <lineage>
        <taxon>Bacteria</taxon>
        <taxon>Pseudomonadati</taxon>
        <taxon>Myxococcota</taxon>
        <taxon>Myxococcia</taxon>
        <taxon>Myxococcales</taxon>
        <taxon>Cystobacterineae</taxon>
        <taxon>Archangiaceae</taxon>
        <taxon>Stigmatella</taxon>
    </lineage>
</organism>
<keyword evidence="3" id="KW-1185">Reference proteome</keyword>
<gene>
    <name evidence="2" type="ORF">SAMN05444354_103175</name>
</gene>
<feature type="region of interest" description="Disordered" evidence="1">
    <location>
        <begin position="1"/>
        <end position="32"/>
    </location>
</feature>
<dbReference type="AlphaFoldDB" id="A0A1H7LAB2"/>
<sequence>MPPTEIPKQAPRTDPQTLPPPTSAASPNRRKRDEMCRQYWIECVALGGEDEKRGQYGRSICQSCYDTCKVNGSWPEQVNGIPCPGGS</sequence>
<name>A0A1H7LAB2_STIAU</name>
<accession>A0A1H7LAB2</accession>